<evidence type="ECO:0000313" key="12">
    <source>
        <dbReference type="Proteomes" id="UP000656244"/>
    </source>
</evidence>
<keyword evidence="9" id="KW-1133">Transmembrane helix</keyword>
<keyword evidence="9" id="KW-0472">Membrane</keyword>
<dbReference type="GO" id="GO:0016020">
    <property type="term" value="C:membrane"/>
    <property type="evidence" value="ECO:0007669"/>
    <property type="project" value="InterPro"/>
</dbReference>
<dbReference type="InterPro" id="IPR003594">
    <property type="entry name" value="HATPase_dom"/>
</dbReference>
<evidence type="ECO:0000256" key="5">
    <source>
        <dbReference type="ARBA" id="ARBA00022741"/>
    </source>
</evidence>
<evidence type="ECO:0000256" key="3">
    <source>
        <dbReference type="ARBA" id="ARBA00022553"/>
    </source>
</evidence>
<dbReference type="InterPro" id="IPR005467">
    <property type="entry name" value="His_kinase_dom"/>
</dbReference>
<gene>
    <name evidence="11" type="ORF">H7U19_08870</name>
</gene>
<dbReference type="Proteomes" id="UP000656244">
    <property type="component" value="Unassembled WGS sequence"/>
</dbReference>
<evidence type="ECO:0000313" key="11">
    <source>
        <dbReference type="EMBL" id="MBC3758514.1"/>
    </source>
</evidence>
<feature type="domain" description="Histidine kinase" evidence="10">
    <location>
        <begin position="348"/>
        <end position="535"/>
    </location>
</feature>
<keyword evidence="7" id="KW-0067">ATP-binding</keyword>
<keyword evidence="9" id="KW-0812">Transmembrane</keyword>
<dbReference type="AlphaFoldDB" id="A0A923KIG5"/>
<dbReference type="CDD" id="cd16917">
    <property type="entry name" value="HATPase_UhpB-NarQ-NarX-like"/>
    <property type="match status" value="1"/>
</dbReference>
<reference evidence="11" key="1">
    <citation type="submission" date="2020-08" db="EMBL/GenBank/DDBJ databases">
        <title>Hyunsoonleella sp. strain SJ7 genome sequencing and assembly.</title>
        <authorList>
            <person name="Kim I."/>
        </authorList>
    </citation>
    <scope>NUCLEOTIDE SEQUENCE</scope>
    <source>
        <strain evidence="11">SJ7</strain>
    </source>
</reference>
<keyword evidence="12" id="KW-1185">Reference proteome</keyword>
<dbReference type="PROSITE" id="PS50109">
    <property type="entry name" value="HIS_KIN"/>
    <property type="match status" value="1"/>
</dbReference>
<dbReference type="EC" id="2.7.13.3" evidence="2"/>
<dbReference type="InterPro" id="IPR050482">
    <property type="entry name" value="Sensor_HK_TwoCompSys"/>
</dbReference>
<evidence type="ECO:0000256" key="1">
    <source>
        <dbReference type="ARBA" id="ARBA00000085"/>
    </source>
</evidence>
<dbReference type="PANTHER" id="PTHR24421:SF10">
    <property type="entry name" value="NITRATE_NITRITE SENSOR PROTEIN NARQ"/>
    <property type="match status" value="1"/>
</dbReference>
<keyword evidence="5" id="KW-0547">Nucleotide-binding</keyword>
<dbReference type="EMBL" id="JACNMF010000002">
    <property type="protein sequence ID" value="MBC3758514.1"/>
    <property type="molecule type" value="Genomic_DNA"/>
</dbReference>
<dbReference type="SMART" id="SM00387">
    <property type="entry name" value="HATPase_c"/>
    <property type="match status" value="1"/>
</dbReference>
<dbReference type="InterPro" id="IPR036890">
    <property type="entry name" value="HATPase_C_sf"/>
</dbReference>
<organism evidence="11 12">
    <name type="scientific">Hyunsoonleella aquatilis</name>
    <dbReference type="NCBI Taxonomy" id="2762758"/>
    <lineage>
        <taxon>Bacteria</taxon>
        <taxon>Pseudomonadati</taxon>
        <taxon>Bacteroidota</taxon>
        <taxon>Flavobacteriia</taxon>
        <taxon>Flavobacteriales</taxon>
        <taxon>Flavobacteriaceae</taxon>
    </lineage>
</organism>
<sequence length="543" mass="61557">MLVVIVLSITFYSQFSEVLQSRILQQLNSIKTLKQNQVEKLIQSEWSNFMDAPNTMSLTDSLGMDFPKTSLETGIYDLTIFDKNQQFTIGLVEAENDDIRVSSIPYSKILNILLERTGMGETGESYLVGDNFRMRSQSRFFKDSTPHDIIVKTTGVTNALNGKTGKGLYKDYRGIDVYGVYGPIEISNLKLAILSEIDKDEVEAPLISLKKRLFMLMFLIMGTAILLSLFLTKIIANPILGMKSSLKVMAEGHYDDTNEFNINSNEIKEMFEALDQLKKSLKGAVSFSEDIGEMNLNTTYAPKSANDALGKSLIKMRDKLKEFRANENRSRINTKRQLVDGLENERQRLSRELHDGLGPLLTSLKFYIDNNVADNKQRLEMRKMVDDTISEIRIMSNALMPSIMDDFGVGAALKNFCDSVKKASEVSIVFEDLLKRKKSNITKQQEIHIFRITQELVNNTLKHAKAKNIRITLSEFDDFISLFYFDDGKGFNLKKVTLGSGIINIKERVEICNGKIKINSKVKSTTFEIELPIENENHKNSNS</sequence>
<keyword evidence="3" id="KW-0597">Phosphoprotein</keyword>
<evidence type="ECO:0000256" key="9">
    <source>
        <dbReference type="SAM" id="Phobius"/>
    </source>
</evidence>
<evidence type="ECO:0000256" key="7">
    <source>
        <dbReference type="ARBA" id="ARBA00022840"/>
    </source>
</evidence>
<dbReference type="Gene3D" id="3.30.565.10">
    <property type="entry name" value="Histidine kinase-like ATPase, C-terminal domain"/>
    <property type="match status" value="1"/>
</dbReference>
<dbReference type="Pfam" id="PF07730">
    <property type="entry name" value="HisKA_3"/>
    <property type="match status" value="1"/>
</dbReference>
<dbReference type="RefSeq" id="WP_186561458.1">
    <property type="nucleotide sequence ID" value="NZ_JACNMF010000002.1"/>
</dbReference>
<dbReference type="InterPro" id="IPR011712">
    <property type="entry name" value="Sig_transdc_His_kin_sub3_dim/P"/>
</dbReference>
<dbReference type="GO" id="GO:0046983">
    <property type="term" value="F:protein dimerization activity"/>
    <property type="evidence" value="ECO:0007669"/>
    <property type="project" value="InterPro"/>
</dbReference>
<accession>A0A923KIG5</accession>
<name>A0A923KIG5_9FLAO</name>
<comment type="catalytic activity">
    <reaction evidence="1">
        <text>ATP + protein L-histidine = ADP + protein N-phospho-L-histidine.</text>
        <dbReference type="EC" id="2.7.13.3"/>
    </reaction>
</comment>
<proteinExistence type="predicted"/>
<evidence type="ECO:0000256" key="2">
    <source>
        <dbReference type="ARBA" id="ARBA00012438"/>
    </source>
</evidence>
<keyword evidence="8" id="KW-0902">Two-component regulatory system</keyword>
<dbReference type="SUPFAM" id="SSF55874">
    <property type="entry name" value="ATPase domain of HSP90 chaperone/DNA topoisomerase II/histidine kinase"/>
    <property type="match status" value="1"/>
</dbReference>
<feature type="transmembrane region" description="Helical" evidence="9">
    <location>
        <begin position="213"/>
        <end position="236"/>
    </location>
</feature>
<keyword evidence="6" id="KW-0418">Kinase</keyword>
<dbReference type="PANTHER" id="PTHR24421">
    <property type="entry name" value="NITRATE/NITRITE SENSOR PROTEIN NARX-RELATED"/>
    <property type="match status" value="1"/>
</dbReference>
<keyword evidence="4" id="KW-0808">Transferase</keyword>
<dbReference type="GO" id="GO:0005524">
    <property type="term" value="F:ATP binding"/>
    <property type="evidence" value="ECO:0007669"/>
    <property type="project" value="UniProtKB-KW"/>
</dbReference>
<dbReference type="CDD" id="cd18774">
    <property type="entry name" value="PDC2_HK_sensor"/>
    <property type="match status" value="1"/>
</dbReference>
<evidence type="ECO:0000259" key="10">
    <source>
        <dbReference type="PROSITE" id="PS50109"/>
    </source>
</evidence>
<protein>
    <recommendedName>
        <fullName evidence="2">histidine kinase</fullName>
        <ecNumber evidence="2">2.7.13.3</ecNumber>
    </recommendedName>
</protein>
<dbReference type="Gene3D" id="1.20.5.1930">
    <property type="match status" value="1"/>
</dbReference>
<dbReference type="GO" id="GO:0000155">
    <property type="term" value="F:phosphorelay sensor kinase activity"/>
    <property type="evidence" value="ECO:0007669"/>
    <property type="project" value="InterPro"/>
</dbReference>
<evidence type="ECO:0000256" key="4">
    <source>
        <dbReference type="ARBA" id="ARBA00022679"/>
    </source>
</evidence>
<evidence type="ECO:0000256" key="8">
    <source>
        <dbReference type="ARBA" id="ARBA00023012"/>
    </source>
</evidence>
<comment type="caution">
    <text evidence="11">The sequence shown here is derived from an EMBL/GenBank/DDBJ whole genome shotgun (WGS) entry which is preliminary data.</text>
</comment>
<dbReference type="Pfam" id="PF02518">
    <property type="entry name" value="HATPase_c"/>
    <property type="match status" value="1"/>
</dbReference>
<evidence type="ECO:0000256" key="6">
    <source>
        <dbReference type="ARBA" id="ARBA00022777"/>
    </source>
</evidence>
<dbReference type="Gene3D" id="6.10.340.10">
    <property type="match status" value="1"/>
</dbReference>